<dbReference type="OrthoDB" id="672418at2"/>
<dbReference type="AlphaFoldDB" id="A0A5S5D3S9"/>
<comment type="caution">
    <text evidence="1">The sequence shown here is derived from an EMBL/GenBank/DDBJ whole genome shotgun (WGS) entry which is preliminary data.</text>
</comment>
<dbReference type="Proteomes" id="UP000325105">
    <property type="component" value="Unassembled WGS sequence"/>
</dbReference>
<evidence type="ECO:0000313" key="1">
    <source>
        <dbReference type="EMBL" id="TYP89462.1"/>
    </source>
</evidence>
<name>A0A5S5D3S9_9SPHI</name>
<accession>A0A5S5D3S9</accession>
<gene>
    <name evidence="1" type="ORF">BC792_12763</name>
</gene>
<dbReference type="EMBL" id="VNHX01000027">
    <property type="protein sequence ID" value="TYP89462.1"/>
    <property type="molecule type" value="Genomic_DNA"/>
</dbReference>
<reference evidence="1 2" key="1">
    <citation type="submission" date="2019-07" db="EMBL/GenBank/DDBJ databases">
        <title>Genomic Encyclopedia of Archaeal and Bacterial Type Strains, Phase II (KMG-II): from individual species to whole genera.</title>
        <authorList>
            <person name="Goeker M."/>
        </authorList>
    </citation>
    <scope>NUCLEOTIDE SEQUENCE [LARGE SCALE GENOMIC DNA]</scope>
    <source>
        <strain evidence="1 2">DSM 18850</strain>
    </source>
</reference>
<dbReference type="RefSeq" id="WP_148910052.1">
    <property type="nucleotide sequence ID" value="NZ_VNHX01000027.1"/>
</dbReference>
<organism evidence="1 2">
    <name type="scientific">Sphingobacterium allocomposti</name>
    <dbReference type="NCBI Taxonomy" id="415956"/>
    <lineage>
        <taxon>Bacteria</taxon>
        <taxon>Pseudomonadati</taxon>
        <taxon>Bacteroidota</taxon>
        <taxon>Sphingobacteriia</taxon>
        <taxon>Sphingobacteriales</taxon>
        <taxon>Sphingobacteriaceae</taxon>
        <taxon>Sphingobacterium</taxon>
    </lineage>
</organism>
<protein>
    <submittedName>
        <fullName evidence="1">Uncharacterized protein</fullName>
    </submittedName>
</protein>
<evidence type="ECO:0000313" key="2">
    <source>
        <dbReference type="Proteomes" id="UP000325105"/>
    </source>
</evidence>
<sequence>MANWKLHKYYRGFCLPTIRSRLIQLNACTPILKDDDVHELLKRVTNTPSNAGLSNKEFLDFLEQIWCIAAHLDIYLPYPEEITKMEQLHRIVDKLENKVFPYRELIERGSYPLDSESKLSINKAGVGITSRAFDAEHLDICTTGSGSLVQTRIFFAGTYLDDIERGLDHFISSVVDDLSSPHTRKKVIEHKIKELQEELSNICE</sequence>
<keyword evidence="2" id="KW-1185">Reference proteome</keyword>
<proteinExistence type="predicted"/>